<gene>
    <name evidence="10" type="ORF">C683_0446</name>
</gene>
<keyword evidence="7 8" id="KW-0472">Membrane</keyword>
<feature type="transmembrane region" description="Helical" evidence="8">
    <location>
        <begin position="422"/>
        <end position="441"/>
    </location>
</feature>
<keyword evidence="5 8" id="KW-0812">Transmembrane</keyword>
<evidence type="ECO:0000256" key="2">
    <source>
        <dbReference type="ARBA" id="ARBA00008537"/>
    </source>
</evidence>
<evidence type="ECO:0000256" key="5">
    <source>
        <dbReference type="ARBA" id="ARBA00022692"/>
    </source>
</evidence>
<dbReference type="NCBIfam" id="TIGR00711">
    <property type="entry name" value="efflux_EmrB"/>
    <property type="match status" value="1"/>
</dbReference>
<dbReference type="InterPro" id="IPR020846">
    <property type="entry name" value="MFS_dom"/>
</dbReference>
<keyword evidence="4" id="KW-1003">Cell membrane</keyword>
<dbReference type="PANTHER" id="PTHR42718:SF9">
    <property type="entry name" value="MAJOR FACILITATOR SUPERFAMILY MULTIDRUG TRANSPORTER MFSC"/>
    <property type="match status" value="1"/>
</dbReference>
<evidence type="ECO:0000256" key="6">
    <source>
        <dbReference type="ARBA" id="ARBA00022989"/>
    </source>
</evidence>
<comment type="caution">
    <text evidence="10">The sequence shown here is derived from an EMBL/GenBank/DDBJ whole genome shotgun (WGS) entry which is preliminary data.</text>
</comment>
<feature type="transmembrane region" description="Helical" evidence="8">
    <location>
        <begin position="12"/>
        <end position="33"/>
    </location>
</feature>
<dbReference type="Gene3D" id="1.20.1250.20">
    <property type="entry name" value="MFS general substrate transporter like domains"/>
    <property type="match status" value="1"/>
</dbReference>
<feature type="transmembrane region" description="Helical" evidence="8">
    <location>
        <begin position="138"/>
        <end position="157"/>
    </location>
</feature>
<feature type="transmembrane region" description="Helical" evidence="8">
    <location>
        <begin position="508"/>
        <end position="525"/>
    </location>
</feature>
<dbReference type="CDD" id="cd17321">
    <property type="entry name" value="MFS_MMR_MDR_like"/>
    <property type="match status" value="1"/>
</dbReference>
<keyword evidence="11" id="KW-1185">Reference proteome</keyword>
<evidence type="ECO:0000256" key="3">
    <source>
        <dbReference type="ARBA" id="ARBA00022448"/>
    </source>
</evidence>
<dbReference type="Proteomes" id="UP000016057">
    <property type="component" value="Unassembled WGS sequence"/>
</dbReference>
<evidence type="ECO:0000313" key="11">
    <source>
        <dbReference type="Proteomes" id="UP000016057"/>
    </source>
</evidence>
<feature type="transmembrane region" description="Helical" evidence="8">
    <location>
        <begin position="349"/>
        <end position="369"/>
    </location>
</feature>
<comment type="subcellular location">
    <subcellularLocation>
        <location evidence="1">Cell membrane</location>
        <topology evidence="1">Multi-pass membrane protein</topology>
    </subcellularLocation>
</comment>
<dbReference type="PATRIC" id="fig|1234409.3.peg.413"/>
<name>K8Z9V1_9ENTE</name>
<dbReference type="InterPro" id="IPR005829">
    <property type="entry name" value="Sugar_transporter_CS"/>
</dbReference>
<organism evidence="10 11">
    <name type="scientific">Catellicoccus marimammalium M35/04/3</name>
    <dbReference type="NCBI Taxonomy" id="1234409"/>
    <lineage>
        <taxon>Bacteria</taxon>
        <taxon>Bacillati</taxon>
        <taxon>Bacillota</taxon>
        <taxon>Bacilli</taxon>
        <taxon>Lactobacillales</taxon>
        <taxon>Enterococcaceae</taxon>
        <taxon>Catellicoccus</taxon>
    </lineage>
</organism>
<dbReference type="SUPFAM" id="SSF103473">
    <property type="entry name" value="MFS general substrate transporter"/>
    <property type="match status" value="1"/>
</dbReference>
<evidence type="ECO:0000256" key="8">
    <source>
        <dbReference type="SAM" id="Phobius"/>
    </source>
</evidence>
<feature type="transmembrane region" description="Helical" evidence="8">
    <location>
        <begin position="286"/>
        <end position="309"/>
    </location>
</feature>
<evidence type="ECO:0000313" key="10">
    <source>
        <dbReference type="EMBL" id="EKU27665.1"/>
    </source>
</evidence>
<feature type="transmembrane region" description="Helical" evidence="8">
    <location>
        <begin position="82"/>
        <end position="104"/>
    </location>
</feature>
<dbReference type="InterPro" id="IPR004638">
    <property type="entry name" value="EmrB-like"/>
</dbReference>
<sequence length="535" mass="58008">MVQEKTTNDNKKWWMLGTLALAVSMIVIDGTIVNVALPSIMKNLHFTFTNAEWMITIYSLVFSSLLITTGRIADAIGRKKMLIAGVIVFIISSMMASFATNIGFMLCARFIQGVGGAMVLPTTLSTVNQFFKGKDRVIAFAVWGSVISGMAAVGPLLGGVFTTFATWHWVFWINLPLGIIIILGALRFIPESTGKKFSGHFDWLGFILSVIGFASVVYALIESKNYGWWTPKTGSPTIAGISVIPYFLALGVITLALFVLWERRLEKQGKDPLVSFSLFGLRSFSLGNIIAIVVAVGEFGLLFVLPLFLQNILQLSAMNAGLLLSLMGVGAFFAGGMATPFVKKTSPKVVVSTGLALEALSLFLFFFFIQPGCSTWLIGLFILIYGVGLGFASAQLTSIVMCEIPNEKAGQGSAIQSTVRQLGSALGIAVVGTMFATFLWHDIPGSLQPLNLPPQAEQGIETSVIESAGASINVLKHNKELDLVPKENRNKAFTQLDAQFTKSIDKCVGISGCILFLSFILTFFLPKENKKKEDE</sequence>
<proteinExistence type="inferred from homology"/>
<dbReference type="STRING" id="1234409.C683_0446"/>
<evidence type="ECO:0000256" key="7">
    <source>
        <dbReference type="ARBA" id="ARBA00023136"/>
    </source>
</evidence>
<feature type="transmembrane region" description="Helical" evidence="8">
    <location>
        <begin position="201"/>
        <end position="221"/>
    </location>
</feature>
<dbReference type="Gene3D" id="1.20.1720.10">
    <property type="entry name" value="Multidrug resistance protein D"/>
    <property type="match status" value="1"/>
</dbReference>
<dbReference type="InterPro" id="IPR011701">
    <property type="entry name" value="MFS"/>
</dbReference>
<dbReference type="PANTHER" id="PTHR42718">
    <property type="entry name" value="MAJOR FACILITATOR SUPERFAMILY MULTIDRUG TRANSPORTER MFSC"/>
    <property type="match status" value="1"/>
</dbReference>
<feature type="domain" description="Major facilitator superfamily (MFS) profile" evidence="9">
    <location>
        <begin position="15"/>
        <end position="530"/>
    </location>
</feature>
<feature type="transmembrane region" description="Helical" evidence="8">
    <location>
        <begin position="375"/>
        <end position="401"/>
    </location>
</feature>
<feature type="transmembrane region" description="Helical" evidence="8">
    <location>
        <begin position="53"/>
        <end position="70"/>
    </location>
</feature>
<evidence type="ECO:0000256" key="4">
    <source>
        <dbReference type="ARBA" id="ARBA00022475"/>
    </source>
</evidence>
<dbReference type="RefSeq" id="WP_009488938.1">
    <property type="nucleotide sequence ID" value="NZ_AMYT01000011.1"/>
</dbReference>
<feature type="transmembrane region" description="Helical" evidence="8">
    <location>
        <begin position="169"/>
        <end position="189"/>
    </location>
</feature>
<feature type="transmembrane region" description="Helical" evidence="8">
    <location>
        <begin position="110"/>
        <end position="131"/>
    </location>
</feature>
<dbReference type="PROSITE" id="PS00216">
    <property type="entry name" value="SUGAR_TRANSPORT_1"/>
    <property type="match status" value="1"/>
</dbReference>
<dbReference type="GO" id="GO:0022857">
    <property type="term" value="F:transmembrane transporter activity"/>
    <property type="evidence" value="ECO:0007669"/>
    <property type="project" value="InterPro"/>
</dbReference>
<dbReference type="AlphaFoldDB" id="K8Z9V1"/>
<comment type="similarity">
    <text evidence="2">Belongs to the major facilitator superfamily. EmrB family.</text>
</comment>
<keyword evidence="6 8" id="KW-1133">Transmembrane helix</keyword>
<evidence type="ECO:0000259" key="9">
    <source>
        <dbReference type="PROSITE" id="PS50850"/>
    </source>
</evidence>
<keyword evidence="3" id="KW-0813">Transport</keyword>
<dbReference type="PRINTS" id="PR01036">
    <property type="entry name" value="TCRTETB"/>
</dbReference>
<dbReference type="EMBL" id="AMYT01000011">
    <property type="protein sequence ID" value="EKU27665.1"/>
    <property type="molecule type" value="Genomic_DNA"/>
</dbReference>
<feature type="transmembrane region" description="Helical" evidence="8">
    <location>
        <begin position="321"/>
        <end position="342"/>
    </location>
</feature>
<reference evidence="10 11" key="1">
    <citation type="journal article" date="2013" name="Genome Announc.">
        <title>Draft Genome Sequence of Catellicoccus marimammalium, a Novel Species Commonly Found in Gull Feces.</title>
        <authorList>
            <person name="Weigand M.R."/>
            <person name="Ryu H."/>
            <person name="Bozcek L."/>
            <person name="Konstantinidis K.T."/>
            <person name="Santo Domingo J.W."/>
        </authorList>
    </citation>
    <scope>NUCLEOTIDE SEQUENCE [LARGE SCALE GENOMIC DNA]</scope>
    <source>
        <strain evidence="10 11">M35/04/3</strain>
    </source>
</reference>
<dbReference type="eggNOG" id="COG0477">
    <property type="taxonomic scope" value="Bacteria"/>
</dbReference>
<dbReference type="OrthoDB" id="9812221at2"/>
<dbReference type="GO" id="GO:0005886">
    <property type="term" value="C:plasma membrane"/>
    <property type="evidence" value="ECO:0007669"/>
    <property type="project" value="UniProtKB-SubCell"/>
</dbReference>
<dbReference type="PROSITE" id="PS50850">
    <property type="entry name" value="MFS"/>
    <property type="match status" value="1"/>
</dbReference>
<accession>K8Z9V1</accession>
<feature type="transmembrane region" description="Helical" evidence="8">
    <location>
        <begin position="241"/>
        <end position="261"/>
    </location>
</feature>
<dbReference type="InterPro" id="IPR036259">
    <property type="entry name" value="MFS_trans_sf"/>
</dbReference>
<protein>
    <submittedName>
        <fullName evidence="10">Drug resistance transporter, EmrB/QacA subfamily</fullName>
    </submittedName>
</protein>
<evidence type="ECO:0000256" key="1">
    <source>
        <dbReference type="ARBA" id="ARBA00004651"/>
    </source>
</evidence>
<dbReference type="Pfam" id="PF07690">
    <property type="entry name" value="MFS_1"/>
    <property type="match status" value="1"/>
</dbReference>